<organism evidence="3 4">
    <name type="scientific">Helianthus annuus</name>
    <name type="common">Common sunflower</name>
    <dbReference type="NCBI Taxonomy" id="4232"/>
    <lineage>
        <taxon>Eukaryota</taxon>
        <taxon>Viridiplantae</taxon>
        <taxon>Streptophyta</taxon>
        <taxon>Embryophyta</taxon>
        <taxon>Tracheophyta</taxon>
        <taxon>Spermatophyta</taxon>
        <taxon>Magnoliopsida</taxon>
        <taxon>eudicotyledons</taxon>
        <taxon>Gunneridae</taxon>
        <taxon>Pentapetalae</taxon>
        <taxon>asterids</taxon>
        <taxon>campanulids</taxon>
        <taxon>Asterales</taxon>
        <taxon>Asteraceae</taxon>
        <taxon>Asteroideae</taxon>
        <taxon>Heliantheae alliance</taxon>
        <taxon>Heliantheae</taxon>
        <taxon>Helianthus</taxon>
    </lineage>
</organism>
<dbReference type="EMBL" id="MNCJ02000320">
    <property type="protein sequence ID" value="KAF5804830.1"/>
    <property type="molecule type" value="Genomic_DNA"/>
</dbReference>
<dbReference type="GO" id="GO:0005634">
    <property type="term" value="C:nucleus"/>
    <property type="evidence" value="ECO:0000318"/>
    <property type="project" value="GO_Central"/>
</dbReference>
<dbReference type="EMBL" id="CM007894">
    <property type="protein sequence ID" value="OTG24834.1"/>
    <property type="molecule type" value="Genomic_DNA"/>
</dbReference>
<dbReference type="OrthoDB" id="153872at2759"/>
<reference evidence="3" key="2">
    <citation type="submission" date="2017-02" db="EMBL/GenBank/DDBJ databases">
        <title>Sunflower complete genome.</title>
        <authorList>
            <person name="Langlade N."/>
            <person name="Munos S."/>
        </authorList>
    </citation>
    <scope>NUCLEOTIDE SEQUENCE [LARGE SCALE GENOMIC DNA]</scope>
    <source>
        <tissue evidence="3">Leaves</tissue>
    </source>
</reference>
<dbReference type="PANTHER" id="PTHR31874:SF39">
    <property type="entry name" value="PROTEIN CHLOROPLAST IMPORT APPARATUS 2"/>
    <property type="match status" value="1"/>
</dbReference>
<feature type="compositionally biased region" description="Low complexity" evidence="1">
    <location>
        <begin position="25"/>
        <end position="48"/>
    </location>
</feature>
<dbReference type="Gramene" id="mRNA:HanXRQr2_Chr05g0201771">
    <property type="protein sequence ID" value="mRNA:HanXRQr2_Chr05g0201771"/>
    <property type="gene ID" value="HanXRQr2_Chr05g0201771"/>
</dbReference>
<dbReference type="InterPro" id="IPR052453">
    <property type="entry name" value="CONSTANS-like_ZF"/>
</dbReference>
<feature type="region of interest" description="Disordered" evidence="1">
    <location>
        <begin position="23"/>
        <end position="62"/>
    </location>
</feature>
<dbReference type="GO" id="GO:0006355">
    <property type="term" value="P:regulation of DNA-templated transcription"/>
    <property type="evidence" value="ECO:0000318"/>
    <property type="project" value="GO_Central"/>
</dbReference>
<accession>A0A251UNZ5</accession>
<dbReference type="AlphaFoldDB" id="A0A251UNZ5"/>
<dbReference type="PANTHER" id="PTHR31874">
    <property type="entry name" value="CCT MOTIF FAMILY PROTEIN, EXPRESSED"/>
    <property type="match status" value="1"/>
</dbReference>
<reference evidence="2" key="3">
    <citation type="submission" date="2020-06" db="EMBL/GenBank/DDBJ databases">
        <title>Helianthus annuus Genome sequencing and assembly Release 2.</title>
        <authorList>
            <person name="Gouzy J."/>
            <person name="Langlade N."/>
            <person name="Munos S."/>
        </authorList>
    </citation>
    <scope>NUCLEOTIDE SEQUENCE</scope>
    <source>
        <tissue evidence="2">Leaves</tissue>
    </source>
</reference>
<reference evidence="2 4" key="1">
    <citation type="journal article" date="2017" name="Nature">
        <title>The sunflower genome provides insights into oil metabolism, flowering and Asterid evolution.</title>
        <authorList>
            <person name="Badouin H."/>
            <person name="Gouzy J."/>
            <person name="Grassa C.J."/>
            <person name="Murat F."/>
            <person name="Staton S.E."/>
            <person name="Cottret L."/>
            <person name="Lelandais-Briere C."/>
            <person name="Owens G.L."/>
            <person name="Carrere S."/>
            <person name="Mayjonade B."/>
            <person name="Legrand L."/>
            <person name="Gill N."/>
            <person name="Kane N.C."/>
            <person name="Bowers J.E."/>
            <person name="Hubner S."/>
            <person name="Bellec A."/>
            <person name="Berard A."/>
            <person name="Berges H."/>
            <person name="Blanchet N."/>
            <person name="Boniface M.C."/>
            <person name="Brunel D."/>
            <person name="Catrice O."/>
            <person name="Chaidir N."/>
            <person name="Claudel C."/>
            <person name="Donnadieu C."/>
            <person name="Faraut T."/>
            <person name="Fievet G."/>
            <person name="Helmstetter N."/>
            <person name="King M."/>
            <person name="Knapp S.J."/>
            <person name="Lai Z."/>
            <person name="Le Paslier M.C."/>
            <person name="Lippi Y."/>
            <person name="Lorenzon L."/>
            <person name="Mandel J.R."/>
            <person name="Marage G."/>
            <person name="Marchand G."/>
            <person name="Marquand E."/>
            <person name="Bret-Mestries E."/>
            <person name="Morien E."/>
            <person name="Nambeesan S."/>
            <person name="Nguyen T."/>
            <person name="Pegot-Espagnet P."/>
            <person name="Pouilly N."/>
            <person name="Raftis F."/>
            <person name="Sallet E."/>
            <person name="Schiex T."/>
            <person name="Thomas J."/>
            <person name="Vandecasteele C."/>
            <person name="Vares D."/>
            <person name="Vear F."/>
            <person name="Vautrin S."/>
            <person name="Crespi M."/>
            <person name="Mangin B."/>
            <person name="Burke J.M."/>
            <person name="Salse J."/>
            <person name="Munos S."/>
            <person name="Vincourt P."/>
            <person name="Rieseberg L.H."/>
            <person name="Langlade N.B."/>
        </authorList>
    </citation>
    <scope>NUCLEOTIDE SEQUENCE [LARGE SCALE GENOMIC DNA]</scope>
    <source>
        <strain evidence="4">cv. SF193</strain>
        <tissue evidence="2">Leaves</tissue>
    </source>
</reference>
<gene>
    <name evidence="3" type="ORF">HannXRQ_Chr05g0141071</name>
    <name evidence="2" type="ORF">HanXRQr2_Chr05g0201771</name>
</gene>
<protein>
    <recommendedName>
        <fullName evidence="5">Protein CHLOROPLAST IMPORT APPARATUS 2</fullName>
    </recommendedName>
</protein>
<name>A0A251UNZ5_HELAN</name>
<evidence type="ECO:0000313" key="3">
    <source>
        <dbReference type="EMBL" id="OTG24834.1"/>
    </source>
</evidence>
<dbReference type="InParanoid" id="A0A251UNZ5"/>
<evidence type="ECO:0000313" key="2">
    <source>
        <dbReference type="EMBL" id="KAF5804830.1"/>
    </source>
</evidence>
<evidence type="ECO:0000256" key="1">
    <source>
        <dbReference type="SAM" id="MobiDB-lite"/>
    </source>
</evidence>
<sequence length="341" mass="38259">MSSCLSSRACGFDLEHMVKWQPYGNSSRTTSTSNTTSPSSTLSNSSNSPVTISNQKPRTPRKRLNQTYNEAAALLSMASPNIFKIKHLPKRTTNLSKFNKHLDNFGNEPPELIFFNSQIFKKPCFLTDLKTPNSCQLEQSKEYLDDFDTESILNDEIEQGIDSIMGDCTAISENHGTNDTVSSEFHNCCYGYPMGLGFGVRNRVRALKNADDRHWWKFPMVEVVNTSPAAIAKSERSPAGKKKKTVQLRKLVLKLDYDGVLNDWAGKGSPVPEEIIHAKAANIDIFSEDGGWKESSATRSLDNNNLKKIRPVKNAYSDKRPRCKGRFDFVEKPNSSVYNEV</sequence>
<dbReference type="Proteomes" id="UP000215914">
    <property type="component" value="Chromosome 5"/>
</dbReference>
<evidence type="ECO:0000313" key="4">
    <source>
        <dbReference type="Proteomes" id="UP000215914"/>
    </source>
</evidence>
<dbReference type="OMA" id="IMTMNRG"/>
<keyword evidence="4" id="KW-1185">Reference proteome</keyword>
<evidence type="ECO:0008006" key="5">
    <source>
        <dbReference type="Google" id="ProtNLM"/>
    </source>
</evidence>
<proteinExistence type="predicted"/>